<sequence>MNRDSRLSFFHILIILNSLTMKNTIVLLSVCFIFIALHSLSAGEVENTSDSLIDEVVEKTNQLNSPQQENLLEKKMQRFDDLQEQMRQLTERWMEMKRGKSPSTNPSRQGNTNAPLTLPTPGEVPKETKTEPGAEPDSEAGTKPRSVRSETMPDREDQQDPSGANSSLPLMVESLSDPIDDPSQSVAKSSPGKDSETIEDSRKSDGPIDRFALSSSLFATGHYDECLRVLSAIEQTEWSRHESHWADFLRAGCYRKLGQVEVAQQLYRRLVSDEESEWIGTVSGWWLDQIQEQIEIDRKIQTISVALEQWEREVNDLTK</sequence>
<protein>
    <recommendedName>
        <fullName evidence="4">Anaphase-promoting complex, cyclosome, subunit 3</fullName>
    </recommendedName>
</protein>
<proteinExistence type="predicted"/>
<evidence type="ECO:0000256" key="1">
    <source>
        <dbReference type="SAM" id="MobiDB-lite"/>
    </source>
</evidence>
<dbReference type="Proteomes" id="UP000315724">
    <property type="component" value="Chromosome"/>
</dbReference>
<keyword evidence="3" id="KW-1185">Reference proteome</keyword>
<dbReference type="EMBL" id="CP036267">
    <property type="protein sequence ID" value="QDT33315.1"/>
    <property type="molecule type" value="Genomic_DNA"/>
</dbReference>
<reference evidence="2 3" key="1">
    <citation type="submission" date="2019-02" db="EMBL/GenBank/DDBJ databases">
        <title>Deep-cultivation of Planctomycetes and their phenomic and genomic characterization uncovers novel biology.</title>
        <authorList>
            <person name="Wiegand S."/>
            <person name="Jogler M."/>
            <person name="Boedeker C."/>
            <person name="Pinto D."/>
            <person name="Vollmers J."/>
            <person name="Rivas-Marin E."/>
            <person name="Kohn T."/>
            <person name="Peeters S.H."/>
            <person name="Heuer A."/>
            <person name="Rast P."/>
            <person name="Oberbeckmann S."/>
            <person name="Bunk B."/>
            <person name="Jeske O."/>
            <person name="Meyerdierks A."/>
            <person name="Storesund J.E."/>
            <person name="Kallscheuer N."/>
            <person name="Luecker S."/>
            <person name="Lage O.M."/>
            <person name="Pohl T."/>
            <person name="Merkel B.J."/>
            <person name="Hornburger P."/>
            <person name="Mueller R.-W."/>
            <person name="Bruemmer F."/>
            <person name="Labrenz M."/>
            <person name="Spormann A.M."/>
            <person name="Op den Camp H."/>
            <person name="Overmann J."/>
            <person name="Amann R."/>
            <person name="Jetten M.S.M."/>
            <person name="Mascher T."/>
            <person name="Medema M.H."/>
            <person name="Devos D.P."/>
            <person name="Kaster A.-K."/>
            <person name="Ovreas L."/>
            <person name="Rohde M."/>
            <person name="Galperin M.Y."/>
            <person name="Jogler C."/>
        </authorList>
    </citation>
    <scope>NUCLEOTIDE SEQUENCE [LARGE SCALE GENOMIC DNA]</scope>
    <source>
        <strain evidence="2 3">Mal48</strain>
    </source>
</reference>
<feature type="compositionally biased region" description="Polar residues" evidence="1">
    <location>
        <begin position="101"/>
        <end position="115"/>
    </location>
</feature>
<feature type="region of interest" description="Disordered" evidence="1">
    <location>
        <begin position="96"/>
        <end position="206"/>
    </location>
</feature>
<feature type="compositionally biased region" description="Basic and acidic residues" evidence="1">
    <location>
        <begin position="147"/>
        <end position="158"/>
    </location>
</feature>
<name>A0A517QNX1_9PLAN</name>
<dbReference type="KEGG" id="tpol:Mal48_25680"/>
<gene>
    <name evidence="2" type="ORF">Mal48_25680</name>
</gene>
<accession>A0A517QNX1</accession>
<organism evidence="2 3">
    <name type="scientific">Thalassoglobus polymorphus</name>
    <dbReference type="NCBI Taxonomy" id="2527994"/>
    <lineage>
        <taxon>Bacteria</taxon>
        <taxon>Pseudomonadati</taxon>
        <taxon>Planctomycetota</taxon>
        <taxon>Planctomycetia</taxon>
        <taxon>Planctomycetales</taxon>
        <taxon>Planctomycetaceae</taxon>
        <taxon>Thalassoglobus</taxon>
    </lineage>
</organism>
<dbReference type="AlphaFoldDB" id="A0A517QNX1"/>
<evidence type="ECO:0000313" key="3">
    <source>
        <dbReference type="Proteomes" id="UP000315724"/>
    </source>
</evidence>
<evidence type="ECO:0000313" key="2">
    <source>
        <dbReference type="EMBL" id="QDT33315.1"/>
    </source>
</evidence>
<feature type="compositionally biased region" description="Basic and acidic residues" evidence="1">
    <location>
        <begin position="191"/>
        <end position="206"/>
    </location>
</feature>
<evidence type="ECO:0008006" key="4">
    <source>
        <dbReference type="Google" id="ProtNLM"/>
    </source>
</evidence>